<dbReference type="PANTHER" id="PTHR47782">
    <property type="entry name" value="ZN(II)2CYS6 TRANSCRIPTION FACTOR (EUROFUNG)-RELATED"/>
    <property type="match status" value="1"/>
</dbReference>
<keyword evidence="2" id="KW-0479">Metal-binding</keyword>
<dbReference type="CDD" id="cd00067">
    <property type="entry name" value="GAL4"/>
    <property type="match status" value="1"/>
</dbReference>
<accession>A0AAW0Z4M1</accession>
<dbReference type="GO" id="GO:0006351">
    <property type="term" value="P:DNA-templated transcription"/>
    <property type="evidence" value="ECO:0007669"/>
    <property type="project" value="InterPro"/>
</dbReference>
<dbReference type="Gene3D" id="4.10.240.10">
    <property type="entry name" value="Zn(2)-C6 fungal-type DNA-binding domain"/>
    <property type="match status" value="1"/>
</dbReference>
<evidence type="ECO:0000313" key="10">
    <source>
        <dbReference type="EMBL" id="KAK8865930.1"/>
    </source>
</evidence>
<name>A0AAW0Z4M1_9TREE</name>
<evidence type="ECO:0000256" key="6">
    <source>
        <dbReference type="ARBA" id="ARBA00023163"/>
    </source>
</evidence>
<dbReference type="InterPro" id="IPR001138">
    <property type="entry name" value="Zn2Cys6_DnaBD"/>
</dbReference>
<evidence type="ECO:0000256" key="3">
    <source>
        <dbReference type="ARBA" id="ARBA00022833"/>
    </source>
</evidence>
<feature type="compositionally biased region" description="Basic and acidic residues" evidence="8">
    <location>
        <begin position="91"/>
        <end position="100"/>
    </location>
</feature>
<sequence>MSYPHNALPPLSTLSAALANGSASGMPIAPELLGDGGLPPDIDRRLSEPEDGEDGGKQQPSFGGYQSSSAREEGSRGWQGYTNPPARHHHPWEEGYRDHTQPPLSHPQPQPTYDDGTTGNLSDEEEQPKPRKRPRVSKPRQSKDRQNAGGGGPTDNGLPTEGVLDFADPSGDLKLGPVFVHPPKGAAQACVRCHKIKRKCDNARPRCAGCSKADVACVFEISPATAGYVSSLKSDNLALTSQIASAAERIQHLESAISDMERGLPPPSEPSSTHHDTTNGRDSPRADFPVLANSILAVRPDQFATPVFGPTSMEALDPNRRPSSAHSSQAAFGTSADRQLSSPPPPYPPYQLAIQAVETFFVCNAISYPFLDRDEFMRDMNEAYRRESGHGGRRASGWSATPGVDNEGEMTAGKEFILFMVIAIGTTNRERMGEVEKGSSRVFRRRAMMGLYAAVAREDILCVQSLILLGIYAMFDPSGISLWHVVGFAARVAVALNLHRRVDDSNLPAKVVEHRKRVFYSLYNLDRLVAVTLSKPLAIADNDIDVELPSPLPSDAPFRGRARIDFTRHIIKLRRLSGIILTTVYSVSGDQNALPEPERAGIIMDLHSRLDSWLAECPMPPDTEEEKRGMITNHSWFLLNYHQGLCLLYRPSPLYPAMTPERLSALHEASTRCVDLYIDLWHDHKVSYNLINVSMQFLACISLLYCLCEYDSRDTGLVNDLNWRREVSQRVGQCHDLLEAFSRALPETAKYREIFGQLSEMLLARHGPLRTPGEAQDGASNTKVESYTPSSLPTASTNSISTPTVSRMMAPPTVPLGTFSKSYTLSATSTSNGNSIENDQAGQTENGAWNAMTQLWYNSGDFNFDERALSAITTELGQGQGARSRQGEKGDLPLATPMVGEEGLGQGLWNQLG</sequence>
<dbReference type="GO" id="GO:0043565">
    <property type="term" value="F:sequence-specific DNA binding"/>
    <property type="evidence" value="ECO:0007669"/>
    <property type="project" value="TreeGrafter"/>
</dbReference>
<feature type="domain" description="Zn(2)-C6 fungal-type" evidence="9">
    <location>
        <begin position="189"/>
        <end position="219"/>
    </location>
</feature>
<dbReference type="SMART" id="SM00066">
    <property type="entry name" value="GAL4"/>
    <property type="match status" value="1"/>
</dbReference>
<dbReference type="GO" id="GO:0008270">
    <property type="term" value="F:zinc ion binding"/>
    <property type="evidence" value="ECO:0007669"/>
    <property type="project" value="InterPro"/>
</dbReference>
<dbReference type="EMBL" id="JBCAWK010000002">
    <property type="protein sequence ID" value="KAK8865930.1"/>
    <property type="molecule type" value="Genomic_DNA"/>
</dbReference>
<comment type="subcellular location">
    <subcellularLocation>
        <location evidence="1">Nucleus</location>
    </subcellularLocation>
</comment>
<feature type="region of interest" description="Disordered" evidence="8">
    <location>
        <begin position="769"/>
        <end position="808"/>
    </location>
</feature>
<dbReference type="KEGG" id="kne:92178338"/>
<proteinExistence type="predicted"/>
<dbReference type="SUPFAM" id="SSF57701">
    <property type="entry name" value="Zn2/Cys6 DNA-binding domain"/>
    <property type="match status" value="1"/>
</dbReference>
<keyword evidence="6" id="KW-0804">Transcription</keyword>
<feature type="region of interest" description="Disordered" evidence="8">
    <location>
        <begin position="876"/>
        <end position="913"/>
    </location>
</feature>
<dbReference type="GO" id="GO:0005634">
    <property type="term" value="C:nucleus"/>
    <property type="evidence" value="ECO:0007669"/>
    <property type="project" value="UniProtKB-SubCell"/>
</dbReference>
<dbReference type="RefSeq" id="XP_066805409.1">
    <property type="nucleotide sequence ID" value="XM_066944208.1"/>
</dbReference>
<comment type="caution">
    <text evidence="10">The sequence shown here is derived from an EMBL/GenBank/DDBJ whole genome shotgun (WGS) entry which is preliminary data.</text>
</comment>
<keyword evidence="7" id="KW-0539">Nucleus</keyword>
<feature type="compositionally biased region" description="Basic residues" evidence="8">
    <location>
        <begin position="130"/>
        <end position="140"/>
    </location>
</feature>
<dbReference type="GO" id="GO:0045944">
    <property type="term" value="P:positive regulation of transcription by RNA polymerase II"/>
    <property type="evidence" value="ECO:0007669"/>
    <property type="project" value="TreeGrafter"/>
</dbReference>
<organism evidence="10 11">
    <name type="scientific">Kwoniella newhampshirensis</name>
    <dbReference type="NCBI Taxonomy" id="1651941"/>
    <lineage>
        <taxon>Eukaryota</taxon>
        <taxon>Fungi</taxon>
        <taxon>Dikarya</taxon>
        <taxon>Basidiomycota</taxon>
        <taxon>Agaricomycotina</taxon>
        <taxon>Tremellomycetes</taxon>
        <taxon>Tremellales</taxon>
        <taxon>Cryptococcaceae</taxon>
        <taxon>Kwoniella</taxon>
    </lineage>
</organism>
<dbReference type="CDD" id="cd12148">
    <property type="entry name" value="fungal_TF_MHR"/>
    <property type="match status" value="1"/>
</dbReference>
<dbReference type="PROSITE" id="PS50048">
    <property type="entry name" value="ZN2_CY6_FUNGAL_2"/>
    <property type="match status" value="1"/>
</dbReference>
<evidence type="ECO:0000256" key="8">
    <source>
        <dbReference type="SAM" id="MobiDB-lite"/>
    </source>
</evidence>
<feature type="region of interest" description="Disordered" evidence="8">
    <location>
        <begin position="21"/>
        <end position="169"/>
    </location>
</feature>
<keyword evidence="5" id="KW-0238">DNA-binding</keyword>
<feature type="compositionally biased region" description="Polar residues" evidence="8">
    <location>
        <begin position="58"/>
        <end position="69"/>
    </location>
</feature>
<feature type="compositionally biased region" description="Polar residues" evidence="8">
    <location>
        <begin position="321"/>
        <end position="338"/>
    </location>
</feature>
<keyword evidence="3" id="KW-0862">Zinc</keyword>
<evidence type="ECO:0000256" key="4">
    <source>
        <dbReference type="ARBA" id="ARBA00023015"/>
    </source>
</evidence>
<reference evidence="10 11" key="1">
    <citation type="journal article" date="2024" name="bioRxiv">
        <title>Comparative genomics of Cryptococcus and Kwoniella reveals pathogenesis evolution and contrasting karyotype dynamics via intercentromeric recombination or chromosome fusion.</title>
        <authorList>
            <person name="Coelho M.A."/>
            <person name="David-Palma M."/>
            <person name="Shea T."/>
            <person name="Bowers K."/>
            <person name="McGinley-Smith S."/>
            <person name="Mohammad A.W."/>
            <person name="Gnirke A."/>
            <person name="Yurkov A.M."/>
            <person name="Nowrousian M."/>
            <person name="Sun S."/>
            <person name="Cuomo C.A."/>
            <person name="Heitman J."/>
        </authorList>
    </citation>
    <scope>NUCLEOTIDE SEQUENCE [LARGE SCALE GENOMIC DNA]</scope>
    <source>
        <strain evidence="10 11">CBS 13917</strain>
    </source>
</reference>
<evidence type="ECO:0000256" key="1">
    <source>
        <dbReference type="ARBA" id="ARBA00004123"/>
    </source>
</evidence>
<dbReference type="Pfam" id="PF00172">
    <property type="entry name" value="Zn_clus"/>
    <property type="match status" value="1"/>
</dbReference>
<feature type="region of interest" description="Disordered" evidence="8">
    <location>
        <begin position="260"/>
        <end position="286"/>
    </location>
</feature>
<gene>
    <name evidence="10" type="ORF">IAR55_001079</name>
</gene>
<evidence type="ECO:0000256" key="2">
    <source>
        <dbReference type="ARBA" id="ARBA00022723"/>
    </source>
</evidence>
<dbReference type="InterPro" id="IPR052202">
    <property type="entry name" value="Yeast_MetPath_Reg"/>
</dbReference>
<dbReference type="SMART" id="SM00906">
    <property type="entry name" value="Fungal_trans"/>
    <property type="match status" value="1"/>
</dbReference>
<evidence type="ECO:0000256" key="7">
    <source>
        <dbReference type="ARBA" id="ARBA00023242"/>
    </source>
</evidence>
<evidence type="ECO:0000256" key="5">
    <source>
        <dbReference type="ARBA" id="ARBA00023125"/>
    </source>
</evidence>
<feature type="compositionally biased region" description="Polar residues" evidence="8">
    <location>
        <begin position="778"/>
        <end position="805"/>
    </location>
</feature>
<dbReference type="PROSITE" id="PS00463">
    <property type="entry name" value="ZN2_CY6_FUNGAL_1"/>
    <property type="match status" value="1"/>
</dbReference>
<dbReference type="Pfam" id="PF04082">
    <property type="entry name" value="Fungal_trans"/>
    <property type="match status" value="1"/>
</dbReference>
<dbReference type="AlphaFoldDB" id="A0AAW0Z4M1"/>
<protein>
    <recommendedName>
        <fullName evidence="9">Zn(2)-C6 fungal-type domain-containing protein</fullName>
    </recommendedName>
</protein>
<dbReference type="GO" id="GO:0000981">
    <property type="term" value="F:DNA-binding transcription factor activity, RNA polymerase II-specific"/>
    <property type="evidence" value="ECO:0007669"/>
    <property type="project" value="InterPro"/>
</dbReference>
<dbReference type="InterPro" id="IPR007219">
    <property type="entry name" value="XnlR_reg_dom"/>
</dbReference>
<dbReference type="GeneID" id="92178338"/>
<feature type="region of interest" description="Disordered" evidence="8">
    <location>
        <begin position="309"/>
        <end position="347"/>
    </location>
</feature>
<dbReference type="PANTHER" id="PTHR47782:SF12">
    <property type="entry name" value="ZN(II)2CYS6 TRANSCRIPTION FACTOR (EUROFUNG)"/>
    <property type="match status" value="1"/>
</dbReference>
<evidence type="ECO:0000259" key="9">
    <source>
        <dbReference type="PROSITE" id="PS50048"/>
    </source>
</evidence>
<dbReference type="Proteomes" id="UP001388673">
    <property type="component" value="Unassembled WGS sequence"/>
</dbReference>
<keyword evidence="4" id="KW-0805">Transcription regulation</keyword>
<keyword evidence="11" id="KW-1185">Reference proteome</keyword>
<evidence type="ECO:0000313" key="11">
    <source>
        <dbReference type="Proteomes" id="UP001388673"/>
    </source>
</evidence>
<dbReference type="InterPro" id="IPR036864">
    <property type="entry name" value="Zn2-C6_fun-type_DNA-bd_sf"/>
</dbReference>
<feature type="compositionally biased region" description="Basic and acidic residues" evidence="8">
    <location>
        <begin position="272"/>
        <end position="285"/>
    </location>
</feature>